<dbReference type="EMBL" id="LLXZ01000176">
    <property type="protein sequence ID" value="KRQ99949.1"/>
    <property type="molecule type" value="Genomic_DNA"/>
</dbReference>
<comment type="caution">
    <text evidence="5">The sequence shown here is derived from an EMBL/GenBank/DDBJ whole genome shotgun (WGS) entry which is preliminary data.</text>
</comment>
<organism evidence="5 6">
    <name type="scientific">Bradyrhizobium jicamae</name>
    <dbReference type="NCBI Taxonomy" id="280332"/>
    <lineage>
        <taxon>Bacteria</taxon>
        <taxon>Pseudomonadati</taxon>
        <taxon>Pseudomonadota</taxon>
        <taxon>Alphaproteobacteria</taxon>
        <taxon>Hyphomicrobiales</taxon>
        <taxon>Nitrobacteraceae</taxon>
        <taxon>Bradyrhizobium</taxon>
    </lineage>
</organism>
<dbReference type="PANTHER" id="PTHR47894:SF4">
    <property type="entry name" value="HTH-TYPE TRANSCRIPTIONAL REGULATOR GADX"/>
    <property type="match status" value="1"/>
</dbReference>
<dbReference type="InterPro" id="IPR009057">
    <property type="entry name" value="Homeodomain-like_sf"/>
</dbReference>
<dbReference type="InterPro" id="IPR020449">
    <property type="entry name" value="Tscrpt_reg_AraC-type_HTH"/>
</dbReference>
<dbReference type="Pfam" id="PF12625">
    <property type="entry name" value="Arabinose_bd"/>
    <property type="match status" value="1"/>
</dbReference>
<dbReference type="STRING" id="280332.CQ12_24440"/>
<evidence type="ECO:0000313" key="5">
    <source>
        <dbReference type="EMBL" id="KRQ99949.1"/>
    </source>
</evidence>
<evidence type="ECO:0000313" key="6">
    <source>
        <dbReference type="Proteomes" id="UP000050863"/>
    </source>
</evidence>
<dbReference type="PANTHER" id="PTHR47894">
    <property type="entry name" value="HTH-TYPE TRANSCRIPTIONAL REGULATOR GADX"/>
    <property type="match status" value="1"/>
</dbReference>
<proteinExistence type="predicted"/>
<dbReference type="Gene3D" id="1.10.10.60">
    <property type="entry name" value="Homeodomain-like"/>
    <property type="match status" value="1"/>
</dbReference>
<dbReference type="SMART" id="SM00342">
    <property type="entry name" value="HTH_ARAC"/>
    <property type="match status" value="1"/>
</dbReference>
<evidence type="ECO:0000256" key="1">
    <source>
        <dbReference type="ARBA" id="ARBA00023015"/>
    </source>
</evidence>
<evidence type="ECO:0000256" key="3">
    <source>
        <dbReference type="ARBA" id="ARBA00023163"/>
    </source>
</evidence>
<name>A0A0R3KYV7_9BRAD</name>
<dbReference type="Proteomes" id="UP000050863">
    <property type="component" value="Unassembled WGS sequence"/>
</dbReference>
<reference evidence="5 6" key="1">
    <citation type="submission" date="2014-03" db="EMBL/GenBank/DDBJ databases">
        <title>Bradyrhizobium valentinum sp. nov., isolated from effective nodules of Lupinus mariae-josephae, a lupine endemic of basic-lime soils in Eastern Spain.</title>
        <authorList>
            <person name="Duran D."/>
            <person name="Rey L."/>
            <person name="Navarro A."/>
            <person name="Busquets A."/>
            <person name="Imperial J."/>
            <person name="Ruiz-Argueso T."/>
        </authorList>
    </citation>
    <scope>NUCLEOTIDE SEQUENCE [LARGE SCALE GENOMIC DNA]</scope>
    <source>
        <strain evidence="5 6">PAC68</strain>
    </source>
</reference>
<gene>
    <name evidence="5" type="ORF">CQ12_24440</name>
</gene>
<dbReference type="GO" id="GO:0003700">
    <property type="term" value="F:DNA-binding transcription factor activity"/>
    <property type="evidence" value="ECO:0007669"/>
    <property type="project" value="InterPro"/>
</dbReference>
<dbReference type="InterPro" id="IPR032687">
    <property type="entry name" value="AraC-type_N"/>
</dbReference>
<accession>A0A0R3KYV7</accession>
<dbReference type="SUPFAM" id="SSF46689">
    <property type="entry name" value="Homeodomain-like"/>
    <property type="match status" value="1"/>
</dbReference>
<dbReference type="GO" id="GO:0000976">
    <property type="term" value="F:transcription cis-regulatory region binding"/>
    <property type="evidence" value="ECO:0007669"/>
    <property type="project" value="TreeGrafter"/>
</dbReference>
<keyword evidence="2" id="KW-0238">DNA-binding</keyword>
<dbReference type="Pfam" id="PF12833">
    <property type="entry name" value="HTH_18"/>
    <property type="match status" value="1"/>
</dbReference>
<dbReference type="GO" id="GO:0005829">
    <property type="term" value="C:cytosol"/>
    <property type="evidence" value="ECO:0007669"/>
    <property type="project" value="TreeGrafter"/>
</dbReference>
<keyword evidence="1" id="KW-0805">Transcription regulation</keyword>
<dbReference type="AlphaFoldDB" id="A0A0R3KYV7"/>
<protein>
    <submittedName>
        <fullName evidence="5">Transcriptional regulator</fullName>
    </submittedName>
</protein>
<dbReference type="InterPro" id="IPR018060">
    <property type="entry name" value="HTH_AraC"/>
</dbReference>
<dbReference type="PROSITE" id="PS01124">
    <property type="entry name" value="HTH_ARAC_FAMILY_2"/>
    <property type="match status" value="1"/>
</dbReference>
<dbReference type="PROSITE" id="PS00041">
    <property type="entry name" value="HTH_ARAC_FAMILY_1"/>
    <property type="match status" value="1"/>
</dbReference>
<keyword evidence="3" id="KW-0804">Transcription</keyword>
<evidence type="ECO:0000256" key="2">
    <source>
        <dbReference type="ARBA" id="ARBA00023125"/>
    </source>
</evidence>
<keyword evidence="6" id="KW-1185">Reference proteome</keyword>
<feature type="domain" description="HTH araC/xylS-type" evidence="4">
    <location>
        <begin position="207"/>
        <end position="305"/>
    </location>
</feature>
<dbReference type="InterPro" id="IPR018062">
    <property type="entry name" value="HTH_AraC-typ_CS"/>
</dbReference>
<evidence type="ECO:0000259" key="4">
    <source>
        <dbReference type="PROSITE" id="PS01124"/>
    </source>
</evidence>
<dbReference type="PRINTS" id="PR00032">
    <property type="entry name" value="HTHARAC"/>
</dbReference>
<sequence>MSKAGLRAEQIDDTAARIEVRVQARILEIAAEQLNDDLFGFRMMQDFEFREIGLAYYIPSSSSTLADALRDAERYTRIVNDGIQLRIDLDQKTAIALDCAGVEPGSGAQQMEFWLFALVRMCRQLTDTRLAPRRFKVRHHRPAPPVEFRTFLGCDVEFASDANEIIFPGIVSSLPVVSADRHLHELLVKYADEALTGKAPARVTIRSRVEKAIAPLLPHGKARATAIARELGMSRRTLARALAAEGLTFSALLDQYRMELAKAYLTHGELTISQIAWLLGYREVSTFTHAFKRWTGTTPRQLRFKKPSCSSSAVRV</sequence>